<evidence type="ECO:0000313" key="3">
    <source>
        <dbReference type="Proteomes" id="UP000077242"/>
    </source>
</evidence>
<dbReference type="AlphaFoldDB" id="A0AAP7KFJ2"/>
<evidence type="ECO:0000313" key="2">
    <source>
        <dbReference type="EMBL" id="OAH49223.1"/>
    </source>
</evidence>
<comment type="caution">
    <text evidence="2">The sequence shown here is derived from an EMBL/GenBank/DDBJ whole genome shotgun (WGS) entry which is preliminary data.</text>
</comment>
<dbReference type="Pfam" id="PF20066">
    <property type="entry name" value="Glyoxalase_8"/>
    <property type="match status" value="1"/>
</dbReference>
<dbReference type="RefSeq" id="WP_023660738.1">
    <property type="nucleotide sequence ID" value="NZ_JAJSQA010000004.1"/>
</dbReference>
<dbReference type="EMBL" id="LSTU01000036">
    <property type="protein sequence ID" value="OAH49223.1"/>
    <property type="molecule type" value="Genomic_DNA"/>
</dbReference>
<sequence>MTKIEALKSQAKRLRTHLAANNVPLSHSQVLEAVAVMHGHRDWNTASAAEKEHSALLKDPQHLNLSLEAILNGGMQPGADLGPAEVQREGTYRRGYHHCAAVIMHAMRGPAPITAAMLKGWIEGAGKEWRHDKPLDRMIIAPAFVAANAED</sequence>
<dbReference type="Proteomes" id="UP000077242">
    <property type="component" value="Unassembled WGS sequence"/>
</dbReference>
<accession>A0AAP7KFJ2</accession>
<organism evidence="2 3">
    <name type="scientific">Pseudomonas monteilii</name>
    <dbReference type="NCBI Taxonomy" id="76759"/>
    <lineage>
        <taxon>Bacteria</taxon>
        <taxon>Pseudomonadati</taxon>
        <taxon>Pseudomonadota</taxon>
        <taxon>Gammaproteobacteria</taxon>
        <taxon>Pseudomonadales</taxon>
        <taxon>Pseudomonadaceae</taxon>
        <taxon>Pseudomonas</taxon>
    </lineage>
</organism>
<protein>
    <recommendedName>
        <fullName evidence="1">Glyoxalase-related protein domain-containing protein</fullName>
    </recommendedName>
</protein>
<evidence type="ECO:0000259" key="1">
    <source>
        <dbReference type="Pfam" id="PF20066"/>
    </source>
</evidence>
<feature type="domain" description="Glyoxalase-related protein" evidence="1">
    <location>
        <begin position="3"/>
        <end position="53"/>
    </location>
</feature>
<dbReference type="InterPro" id="IPR045517">
    <property type="entry name" value="Glyoxalase_8"/>
</dbReference>
<name>A0AAP7KFJ2_9PSED</name>
<gene>
    <name evidence="2" type="ORF">AYJ70_23155</name>
</gene>
<proteinExistence type="predicted"/>
<reference evidence="3" key="1">
    <citation type="submission" date="2016-02" db="EMBL/GenBank/DDBJ databases">
        <title>Dietzia cinnamea strain CD11_5 genome sequencing and assembly.</title>
        <authorList>
            <person name="Kaur G."/>
            <person name="Nair G.R."/>
            <person name="Mayilraj S."/>
        </authorList>
    </citation>
    <scope>NUCLEOTIDE SEQUENCE [LARGE SCALE GENOMIC DNA]</scope>
    <source>
        <strain evidence="3">CD10_2</strain>
    </source>
</reference>